<gene>
    <name evidence="12 15" type="primary">ftsE</name>
    <name evidence="15" type="ORF">GCM10011355_25950</name>
</gene>
<dbReference type="InterPro" id="IPR005286">
    <property type="entry name" value="Cell_div_FtsE"/>
</dbReference>
<feature type="compositionally biased region" description="Low complexity" evidence="13">
    <location>
        <begin position="227"/>
        <end position="246"/>
    </location>
</feature>
<name>A0A8J3A3J5_9PROT</name>
<dbReference type="RefSeq" id="WP_229714585.1">
    <property type="nucleotide sequence ID" value="NZ_BMGZ01000002.1"/>
</dbReference>
<dbReference type="PANTHER" id="PTHR24220:SF470">
    <property type="entry name" value="CELL DIVISION ATP-BINDING PROTEIN FTSE"/>
    <property type="match status" value="1"/>
</dbReference>
<dbReference type="GO" id="GO:0022857">
    <property type="term" value="F:transmembrane transporter activity"/>
    <property type="evidence" value="ECO:0007669"/>
    <property type="project" value="TreeGrafter"/>
</dbReference>
<evidence type="ECO:0000256" key="8">
    <source>
        <dbReference type="ARBA" id="ARBA00022741"/>
    </source>
</evidence>
<evidence type="ECO:0000256" key="2">
    <source>
        <dbReference type="ARBA" id="ARBA00004202"/>
    </source>
</evidence>
<organism evidence="15 16">
    <name type="scientific">Aquisalinus luteolus</name>
    <dbReference type="NCBI Taxonomy" id="1566827"/>
    <lineage>
        <taxon>Bacteria</taxon>
        <taxon>Pseudomonadati</taxon>
        <taxon>Pseudomonadota</taxon>
        <taxon>Alphaproteobacteria</taxon>
        <taxon>Parvularculales</taxon>
        <taxon>Parvularculaceae</taxon>
        <taxon>Aquisalinus</taxon>
    </lineage>
</organism>
<evidence type="ECO:0000256" key="6">
    <source>
        <dbReference type="ARBA" id="ARBA00022475"/>
    </source>
</evidence>
<keyword evidence="11 12" id="KW-0131">Cell cycle</keyword>
<dbReference type="EMBL" id="BMGZ01000002">
    <property type="protein sequence ID" value="GGH99603.1"/>
    <property type="molecule type" value="Genomic_DNA"/>
</dbReference>
<evidence type="ECO:0000256" key="11">
    <source>
        <dbReference type="ARBA" id="ARBA00023306"/>
    </source>
</evidence>
<dbReference type="PROSITE" id="PS50893">
    <property type="entry name" value="ABC_TRANSPORTER_2"/>
    <property type="match status" value="1"/>
</dbReference>
<evidence type="ECO:0000256" key="4">
    <source>
        <dbReference type="ARBA" id="ARBA00020019"/>
    </source>
</evidence>
<dbReference type="InterPro" id="IPR003439">
    <property type="entry name" value="ABC_transporter-like_ATP-bd"/>
</dbReference>
<dbReference type="InterPro" id="IPR003593">
    <property type="entry name" value="AAA+_ATPase"/>
</dbReference>
<dbReference type="PANTHER" id="PTHR24220">
    <property type="entry name" value="IMPORT ATP-BINDING PROTEIN"/>
    <property type="match status" value="1"/>
</dbReference>
<dbReference type="FunFam" id="3.40.50.300:FF:000056">
    <property type="entry name" value="Cell division ATP-binding protein FtsE"/>
    <property type="match status" value="1"/>
</dbReference>
<evidence type="ECO:0000256" key="7">
    <source>
        <dbReference type="ARBA" id="ARBA00022618"/>
    </source>
</evidence>
<dbReference type="Pfam" id="PF00005">
    <property type="entry name" value="ABC_tran"/>
    <property type="match status" value="1"/>
</dbReference>
<dbReference type="InterPro" id="IPR017871">
    <property type="entry name" value="ABC_transporter-like_CS"/>
</dbReference>
<evidence type="ECO:0000256" key="5">
    <source>
        <dbReference type="ARBA" id="ARBA00022448"/>
    </source>
</evidence>
<dbReference type="GO" id="GO:0016887">
    <property type="term" value="F:ATP hydrolysis activity"/>
    <property type="evidence" value="ECO:0007669"/>
    <property type="project" value="InterPro"/>
</dbReference>
<dbReference type="Gene3D" id="3.40.50.300">
    <property type="entry name" value="P-loop containing nucleotide triphosphate hydrolases"/>
    <property type="match status" value="1"/>
</dbReference>
<dbReference type="GO" id="GO:0005886">
    <property type="term" value="C:plasma membrane"/>
    <property type="evidence" value="ECO:0007669"/>
    <property type="project" value="UniProtKB-SubCell"/>
</dbReference>
<evidence type="ECO:0000313" key="16">
    <source>
        <dbReference type="Proteomes" id="UP000621856"/>
    </source>
</evidence>
<evidence type="ECO:0000256" key="3">
    <source>
        <dbReference type="ARBA" id="ARBA00005417"/>
    </source>
</evidence>
<dbReference type="GO" id="GO:0051301">
    <property type="term" value="P:cell division"/>
    <property type="evidence" value="ECO:0007669"/>
    <property type="project" value="UniProtKB-UniRule"/>
</dbReference>
<sequence>MDPIAEFNMVGLSYDGQIDVLKDVNLVIRNGDFRFLTGPSGAGKTSLLKMIYLAHKPTSGSLSLFGQNVADMPRTDQPAIRRRIGVVFQEFRLLDHLTAFENVALPMRVAGVNQLDYRQDVTELLTWVGLGRKMDALPATLSGGEKQRVALARALVSKPDLILADEPTGNVDPIMGERIMRLLVELNRLGTAVIVATHDLALVRRMKKNILRLKDGNLTLHGPLKDAAPAASAADTTAATPAPEASISDEKSDEATAEPARRSS</sequence>
<keyword evidence="8 12" id="KW-0547">Nucleotide-binding</keyword>
<protein>
    <recommendedName>
        <fullName evidence="4 12">Cell division ATP-binding protein FtsE</fullName>
    </recommendedName>
</protein>
<comment type="similarity">
    <text evidence="3 12">Belongs to the ABC transporter superfamily.</text>
</comment>
<evidence type="ECO:0000256" key="10">
    <source>
        <dbReference type="ARBA" id="ARBA00023136"/>
    </source>
</evidence>
<comment type="function">
    <text evidence="1">Part of the ABC transporter FtsEX involved in cellular division. Important for assembly or stability of the septal ring.</text>
</comment>
<dbReference type="InterPro" id="IPR027417">
    <property type="entry name" value="P-loop_NTPase"/>
</dbReference>
<keyword evidence="5" id="KW-0813">Transport</keyword>
<dbReference type="AlphaFoldDB" id="A0A8J3A3J5"/>
<accession>A0A8J3A3J5</accession>
<proteinExistence type="inferred from homology"/>
<evidence type="ECO:0000256" key="1">
    <source>
        <dbReference type="ARBA" id="ARBA00002579"/>
    </source>
</evidence>
<evidence type="ECO:0000256" key="12">
    <source>
        <dbReference type="RuleBase" id="RU365094"/>
    </source>
</evidence>
<evidence type="ECO:0000259" key="14">
    <source>
        <dbReference type="PROSITE" id="PS50893"/>
    </source>
</evidence>
<dbReference type="InterPro" id="IPR015854">
    <property type="entry name" value="ABC_transpr_LolD-like"/>
</dbReference>
<dbReference type="GO" id="GO:0005524">
    <property type="term" value="F:ATP binding"/>
    <property type="evidence" value="ECO:0007669"/>
    <property type="project" value="UniProtKB-UniRule"/>
</dbReference>
<keyword evidence="6 12" id="KW-1003">Cell membrane</keyword>
<dbReference type="SUPFAM" id="SSF52540">
    <property type="entry name" value="P-loop containing nucleoside triphosphate hydrolases"/>
    <property type="match status" value="1"/>
</dbReference>
<keyword evidence="7 12" id="KW-0132">Cell division</keyword>
<comment type="caution">
    <text evidence="15">The sequence shown here is derived from an EMBL/GenBank/DDBJ whole genome shotgun (WGS) entry which is preliminary data.</text>
</comment>
<dbReference type="NCBIfam" id="TIGR02673">
    <property type="entry name" value="FtsE"/>
    <property type="match status" value="1"/>
</dbReference>
<comment type="subcellular location">
    <subcellularLocation>
        <location evidence="12">Cell inner membrane</location>
        <topology evidence="12">Peripheral membrane protein</topology>
        <orientation evidence="12">Cytoplasmic side</orientation>
    </subcellularLocation>
    <subcellularLocation>
        <location evidence="2">Cell membrane</location>
        <topology evidence="2">Peripheral membrane protein</topology>
    </subcellularLocation>
</comment>
<evidence type="ECO:0000313" key="15">
    <source>
        <dbReference type="EMBL" id="GGH99603.1"/>
    </source>
</evidence>
<reference evidence="15" key="2">
    <citation type="submission" date="2020-09" db="EMBL/GenBank/DDBJ databases">
        <authorList>
            <person name="Sun Q."/>
            <person name="Zhou Y."/>
        </authorList>
    </citation>
    <scope>NUCLEOTIDE SEQUENCE</scope>
    <source>
        <strain evidence="15">CGMCC 1.14984</strain>
    </source>
</reference>
<comment type="subunit">
    <text evidence="12">Homodimer. Forms a membrane-associated complex with FtsX.</text>
</comment>
<evidence type="ECO:0000256" key="9">
    <source>
        <dbReference type="ARBA" id="ARBA00022840"/>
    </source>
</evidence>
<dbReference type="SMART" id="SM00382">
    <property type="entry name" value="AAA"/>
    <property type="match status" value="1"/>
</dbReference>
<reference evidence="15" key="1">
    <citation type="journal article" date="2014" name="Int. J. Syst. Evol. Microbiol.">
        <title>Complete genome sequence of Corynebacterium casei LMG S-19264T (=DSM 44701T), isolated from a smear-ripened cheese.</title>
        <authorList>
            <consortium name="US DOE Joint Genome Institute (JGI-PGF)"/>
            <person name="Walter F."/>
            <person name="Albersmeier A."/>
            <person name="Kalinowski J."/>
            <person name="Ruckert C."/>
        </authorList>
    </citation>
    <scope>NUCLEOTIDE SEQUENCE</scope>
    <source>
        <strain evidence="15">CGMCC 1.14984</strain>
    </source>
</reference>
<dbReference type="PROSITE" id="PS00211">
    <property type="entry name" value="ABC_TRANSPORTER_1"/>
    <property type="match status" value="1"/>
</dbReference>
<dbReference type="CDD" id="cd03255">
    <property type="entry name" value="ABC_MJ0796_LolCDE_FtsE"/>
    <property type="match status" value="1"/>
</dbReference>
<dbReference type="InterPro" id="IPR017911">
    <property type="entry name" value="MacB-like_ATP-bd"/>
</dbReference>
<dbReference type="Proteomes" id="UP000621856">
    <property type="component" value="Unassembled WGS sequence"/>
</dbReference>
<keyword evidence="10 12" id="KW-0472">Membrane</keyword>
<evidence type="ECO:0000256" key="13">
    <source>
        <dbReference type="SAM" id="MobiDB-lite"/>
    </source>
</evidence>
<feature type="compositionally biased region" description="Basic and acidic residues" evidence="13">
    <location>
        <begin position="248"/>
        <end position="264"/>
    </location>
</feature>
<feature type="domain" description="ABC transporter" evidence="14">
    <location>
        <begin position="4"/>
        <end position="240"/>
    </location>
</feature>
<keyword evidence="9 12" id="KW-0067">ATP-binding</keyword>
<feature type="region of interest" description="Disordered" evidence="13">
    <location>
        <begin position="227"/>
        <end position="264"/>
    </location>
</feature>